<protein>
    <submittedName>
        <fullName evidence="1">Uncharacterized protein</fullName>
    </submittedName>
</protein>
<sequence length="50" mass="6198">MFKKKRKYPLMVKCSMKHTQAIPTKEGLQRLHQQQYLRNRHLRNLECLHH</sequence>
<dbReference type="AlphaFoldDB" id="A0A0E9WWX6"/>
<evidence type="ECO:0000313" key="1">
    <source>
        <dbReference type="EMBL" id="JAH93928.1"/>
    </source>
</evidence>
<reference evidence="1" key="2">
    <citation type="journal article" date="2015" name="Fish Shellfish Immunol.">
        <title>Early steps in the European eel (Anguilla anguilla)-Vibrio vulnificus interaction in the gills: Role of the RtxA13 toxin.</title>
        <authorList>
            <person name="Callol A."/>
            <person name="Pajuelo D."/>
            <person name="Ebbesson L."/>
            <person name="Teles M."/>
            <person name="MacKenzie S."/>
            <person name="Amaro C."/>
        </authorList>
    </citation>
    <scope>NUCLEOTIDE SEQUENCE</scope>
</reference>
<dbReference type="EMBL" id="GBXM01014649">
    <property type="protein sequence ID" value="JAH93928.1"/>
    <property type="molecule type" value="Transcribed_RNA"/>
</dbReference>
<reference evidence="1" key="1">
    <citation type="submission" date="2014-11" db="EMBL/GenBank/DDBJ databases">
        <authorList>
            <person name="Amaro Gonzalez C."/>
        </authorList>
    </citation>
    <scope>NUCLEOTIDE SEQUENCE</scope>
</reference>
<name>A0A0E9WWX6_ANGAN</name>
<accession>A0A0E9WWX6</accession>
<organism evidence="1">
    <name type="scientific">Anguilla anguilla</name>
    <name type="common">European freshwater eel</name>
    <name type="synonym">Muraena anguilla</name>
    <dbReference type="NCBI Taxonomy" id="7936"/>
    <lineage>
        <taxon>Eukaryota</taxon>
        <taxon>Metazoa</taxon>
        <taxon>Chordata</taxon>
        <taxon>Craniata</taxon>
        <taxon>Vertebrata</taxon>
        <taxon>Euteleostomi</taxon>
        <taxon>Actinopterygii</taxon>
        <taxon>Neopterygii</taxon>
        <taxon>Teleostei</taxon>
        <taxon>Anguilliformes</taxon>
        <taxon>Anguillidae</taxon>
        <taxon>Anguilla</taxon>
    </lineage>
</organism>
<proteinExistence type="predicted"/>